<gene>
    <name evidence="1" type="ORF">LLUC06_2063</name>
</gene>
<dbReference type="RefSeq" id="WP_021722610.1">
    <property type="nucleotide sequence ID" value="NZ_CP015902.2"/>
</dbReference>
<evidence type="ECO:0000313" key="2">
    <source>
        <dbReference type="Proteomes" id="UP000192095"/>
    </source>
</evidence>
<protein>
    <submittedName>
        <fullName evidence="1">Uncharacterized protein</fullName>
    </submittedName>
</protein>
<accession>A0A1V0P4B0</accession>
<evidence type="ECO:0000313" key="1">
    <source>
        <dbReference type="EMBL" id="ARE21605.1"/>
    </source>
</evidence>
<name>A0A1V0P4B0_LACLL</name>
<dbReference type="EMBL" id="CP015902">
    <property type="protein sequence ID" value="ARE21605.1"/>
    <property type="molecule type" value="Genomic_DNA"/>
</dbReference>
<reference evidence="1 2" key="1">
    <citation type="journal article" date="2017" name="BMC Genomics">
        <title>Comparative and functional genomics of the Lactococcus lactis taxon; insights into evolution and niche adaptation.</title>
        <authorList>
            <person name="Kelleher P."/>
            <person name="Bottacini F."/>
            <person name="Mahony J."/>
            <person name="Kilcawley K.N."/>
            <person name="van Sinderen D."/>
        </authorList>
    </citation>
    <scope>NUCLEOTIDE SEQUENCE [LARGE SCALE GENOMIC DNA]</scope>
    <source>
        <strain evidence="1 2">UC06</strain>
    </source>
</reference>
<dbReference type="AlphaFoldDB" id="A0A1V0P4B0"/>
<sequence length="80" mass="9187">MKEKKNGKLIFGIVIILILALQTPVRMSVYHFFTKNDVATQAGVKQGTQKKVKHESTNFFEKIQKEVDHILDSLKNSQEK</sequence>
<organism evidence="1 2">
    <name type="scientific">Lactococcus lactis subsp. lactis</name>
    <name type="common">Streptococcus lactis</name>
    <dbReference type="NCBI Taxonomy" id="1360"/>
    <lineage>
        <taxon>Bacteria</taxon>
        <taxon>Bacillati</taxon>
        <taxon>Bacillota</taxon>
        <taxon>Bacilli</taxon>
        <taxon>Lactobacillales</taxon>
        <taxon>Streptococcaceae</taxon>
        <taxon>Lactococcus</taxon>
    </lineage>
</organism>
<dbReference type="Proteomes" id="UP000192095">
    <property type="component" value="Chromosome"/>
</dbReference>
<proteinExistence type="predicted"/>